<evidence type="ECO:0000256" key="1">
    <source>
        <dbReference type="SAM" id="MobiDB-lite"/>
    </source>
</evidence>
<sequence>MREVSTAHSFRLCVQLYLGLKHKCLCLVDLKKTDESESSMASKIGPNLRLFERRLASSMFDIISSSTLPILTNRPNESHEECDIDENHSEQISSTANGSDIIVNPFSASNSRQDLHSTGSDGPAHKRSKGGVDGSHCQMDVGSPPKSH</sequence>
<feature type="compositionally biased region" description="Polar residues" evidence="1">
    <location>
        <begin position="106"/>
        <end position="120"/>
    </location>
</feature>
<feature type="compositionally biased region" description="Basic and acidic residues" evidence="1">
    <location>
        <begin position="76"/>
        <end position="89"/>
    </location>
</feature>
<dbReference type="Proteomes" id="UP000887565">
    <property type="component" value="Unplaced"/>
</dbReference>
<dbReference type="AlphaFoldDB" id="A0A915L3L9"/>
<dbReference type="WBParaSite" id="nRc.2.0.1.t45092-RA">
    <property type="protein sequence ID" value="nRc.2.0.1.t45092-RA"/>
    <property type="gene ID" value="nRc.2.0.1.g45092"/>
</dbReference>
<evidence type="ECO:0000313" key="2">
    <source>
        <dbReference type="Proteomes" id="UP000887565"/>
    </source>
</evidence>
<accession>A0A915L3L9</accession>
<evidence type="ECO:0000313" key="3">
    <source>
        <dbReference type="WBParaSite" id="nRc.2.0.1.t45092-RA"/>
    </source>
</evidence>
<keyword evidence="2" id="KW-1185">Reference proteome</keyword>
<protein>
    <submittedName>
        <fullName evidence="3">Uncharacterized protein</fullName>
    </submittedName>
</protein>
<name>A0A915L3L9_ROMCU</name>
<reference evidence="3" key="1">
    <citation type="submission" date="2022-11" db="UniProtKB">
        <authorList>
            <consortium name="WormBaseParasite"/>
        </authorList>
    </citation>
    <scope>IDENTIFICATION</scope>
</reference>
<organism evidence="2 3">
    <name type="scientific">Romanomermis culicivorax</name>
    <name type="common">Nematode worm</name>
    <dbReference type="NCBI Taxonomy" id="13658"/>
    <lineage>
        <taxon>Eukaryota</taxon>
        <taxon>Metazoa</taxon>
        <taxon>Ecdysozoa</taxon>
        <taxon>Nematoda</taxon>
        <taxon>Enoplea</taxon>
        <taxon>Dorylaimia</taxon>
        <taxon>Mermithida</taxon>
        <taxon>Mermithoidea</taxon>
        <taxon>Mermithidae</taxon>
        <taxon>Romanomermis</taxon>
    </lineage>
</organism>
<feature type="region of interest" description="Disordered" evidence="1">
    <location>
        <begin position="70"/>
        <end position="148"/>
    </location>
</feature>
<proteinExistence type="predicted"/>